<evidence type="ECO:0000313" key="2">
    <source>
        <dbReference type="EMBL" id="TGG95111.1"/>
    </source>
</evidence>
<evidence type="ECO:0000259" key="1">
    <source>
        <dbReference type="Pfam" id="PF10263"/>
    </source>
</evidence>
<protein>
    <submittedName>
        <fullName evidence="2">M48 family peptidase</fullName>
    </submittedName>
</protein>
<reference evidence="2 3" key="1">
    <citation type="submission" date="2019-04" db="EMBL/GenBank/DDBJ databases">
        <title>Natronospirillum operosus gen. nov., sp. nov., a haloalkaliphilic satellite isolated from decaying biomass of laboratory culture of cyanobacterium Geitlerinema sp. and proposal of Natronospirillaceae fam. nov. and Saccharospirillaceae fam. nov.</title>
        <authorList>
            <person name="Kevbrin V."/>
            <person name="Boltyanskaya Y."/>
            <person name="Koziaeva V."/>
            <person name="Grouzdev D.S."/>
            <person name="Park M."/>
            <person name="Cho J."/>
        </authorList>
    </citation>
    <scope>NUCLEOTIDE SEQUENCE [LARGE SCALE GENOMIC DNA]</scope>
    <source>
        <strain evidence="2 3">G-116</strain>
    </source>
</reference>
<evidence type="ECO:0000313" key="3">
    <source>
        <dbReference type="Proteomes" id="UP000297475"/>
    </source>
</evidence>
<organism evidence="2 3">
    <name type="scientific">Natronospirillum operosum</name>
    <dbReference type="NCBI Taxonomy" id="2759953"/>
    <lineage>
        <taxon>Bacteria</taxon>
        <taxon>Pseudomonadati</taxon>
        <taxon>Pseudomonadota</taxon>
        <taxon>Gammaproteobacteria</taxon>
        <taxon>Oceanospirillales</taxon>
        <taxon>Natronospirillaceae</taxon>
        <taxon>Natronospirillum</taxon>
    </lineage>
</organism>
<gene>
    <name evidence="2" type="ORF">E4656_01395</name>
</gene>
<dbReference type="AlphaFoldDB" id="A0A4Z0WHF5"/>
<sequence length="191" mass="21843">MTVASRRSTVDSNRLVAADAQQSKLRSVEMLADSLLARHLPGWQFAFNRQRRTLGLCRYRERRIELSRHHAAAGNMAQARATLLHEIAHALAGPGTGHGPKWRRIMHELGETPEVTARPDYALNDYRWALVRRNGDTLHWITGRYRKPRQCAHLALRGQPDTLGTVYYCAYEDFLAWSEGTLALHQLHLQQ</sequence>
<dbReference type="OrthoDB" id="9793623at2"/>
<accession>A0A4Z0WHF5</accession>
<name>A0A4Z0WHF5_9GAMM</name>
<feature type="domain" description="SprT-like" evidence="1">
    <location>
        <begin position="39"/>
        <end position="114"/>
    </location>
</feature>
<dbReference type="Proteomes" id="UP000297475">
    <property type="component" value="Unassembled WGS sequence"/>
</dbReference>
<dbReference type="GO" id="GO:0006950">
    <property type="term" value="P:response to stress"/>
    <property type="evidence" value="ECO:0007669"/>
    <property type="project" value="UniProtKB-ARBA"/>
</dbReference>
<proteinExistence type="predicted"/>
<comment type="caution">
    <text evidence="2">The sequence shown here is derived from an EMBL/GenBank/DDBJ whole genome shotgun (WGS) entry which is preliminary data.</text>
</comment>
<dbReference type="Pfam" id="PF10263">
    <property type="entry name" value="SprT-like"/>
    <property type="match status" value="1"/>
</dbReference>
<keyword evidence="3" id="KW-1185">Reference proteome</keyword>
<dbReference type="EMBL" id="SRMF01000001">
    <property type="protein sequence ID" value="TGG95111.1"/>
    <property type="molecule type" value="Genomic_DNA"/>
</dbReference>
<dbReference type="InterPro" id="IPR006640">
    <property type="entry name" value="SprT-like_domain"/>
</dbReference>
<dbReference type="RefSeq" id="WP_135480506.1">
    <property type="nucleotide sequence ID" value="NZ_SRMF01000001.1"/>
</dbReference>